<dbReference type="Gene3D" id="1.10.287.130">
    <property type="match status" value="1"/>
</dbReference>
<evidence type="ECO:0000256" key="10">
    <source>
        <dbReference type="ARBA" id="ARBA00022840"/>
    </source>
</evidence>
<dbReference type="PANTHER" id="PTHR45528">
    <property type="entry name" value="SENSOR HISTIDINE KINASE CPXA"/>
    <property type="match status" value="1"/>
</dbReference>
<dbReference type="PRINTS" id="PR00344">
    <property type="entry name" value="BCTRLSENSOR"/>
</dbReference>
<dbReference type="InterPro" id="IPR036097">
    <property type="entry name" value="HisK_dim/P_sf"/>
</dbReference>
<name>K6YD01_9ALTE</name>
<keyword evidence="8" id="KW-0547">Nucleotide-binding</keyword>
<dbReference type="RefSeq" id="WP_008845885.1">
    <property type="nucleotide sequence ID" value="NZ_BAEN01000065.1"/>
</dbReference>
<feature type="domain" description="HAMP" evidence="16">
    <location>
        <begin position="187"/>
        <end position="241"/>
    </location>
</feature>
<dbReference type="PROSITE" id="PS50109">
    <property type="entry name" value="HIS_KIN"/>
    <property type="match status" value="1"/>
</dbReference>
<evidence type="ECO:0000313" key="17">
    <source>
        <dbReference type="EMBL" id="GAC16082.1"/>
    </source>
</evidence>
<dbReference type="GO" id="GO:0000155">
    <property type="term" value="F:phosphorelay sensor kinase activity"/>
    <property type="evidence" value="ECO:0007669"/>
    <property type="project" value="InterPro"/>
</dbReference>
<comment type="subcellular location">
    <subcellularLocation>
        <location evidence="2">Cell membrane</location>
        <topology evidence="2">Multi-pass membrane protein</topology>
    </subcellularLocation>
</comment>
<organism evidence="17 18">
    <name type="scientific">Aliiglaciecola lipolytica E3</name>
    <dbReference type="NCBI Taxonomy" id="1127673"/>
    <lineage>
        <taxon>Bacteria</taxon>
        <taxon>Pseudomonadati</taxon>
        <taxon>Pseudomonadota</taxon>
        <taxon>Gammaproteobacteria</taxon>
        <taxon>Alteromonadales</taxon>
        <taxon>Alteromonadaceae</taxon>
        <taxon>Aliiglaciecola</taxon>
    </lineage>
</organism>
<evidence type="ECO:0000256" key="7">
    <source>
        <dbReference type="ARBA" id="ARBA00022692"/>
    </source>
</evidence>
<dbReference type="GO" id="GO:0005886">
    <property type="term" value="C:plasma membrane"/>
    <property type="evidence" value="ECO:0007669"/>
    <property type="project" value="UniProtKB-SubCell"/>
</dbReference>
<evidence type="ECO:0000256" key="8">
    <source>
        <dbReference type="ARBA" id="ARBA00022741"/>
    </source>
</evidence>
<dbReference type="InterPro" id="IPR005467">
    <property type="entry name" value="His_kinase_dom"/>
</dbReference>
<dbReference type="FunFam" id="3.30.565.10:FF:000011">
    <property type="entry name" value="Sensor histidine kinase CpxA"/>
    <property type="match status" value="1"/>
</dbReference>
<evidence type="ECO:0000256" key="12">
    <source>
        <dbReference type="ARBA" id="ARBA00023012"/>
    </source>
</evidence>
<dbReference type="eggNOG" id="COG2205">
    <property type="taxonomic scope" value="Bacteria"/>
</dbReference>
<dbReference type="EC" id="2.7.13.3" evidence="3"/>
<dbReference type="SMART" id="SM00388">
    <property type="entry name" value="HisKA"/>
    <property type="match status" value="1"/>
</dbReference>
<evidence type="ECO:0000256" key="9">
    <source>
        <dbReference type="ARBA" id="ARBA00022777"/>
    </source>
</evidence>
<evidence type="ECO:0000259" key="15">
    <source>
        <dbReference type="PROSITE" id="PS50109"/>
    </source>
</evidence>
<dbReference type="InterPro" id="IPR036890">
    <property type="entry name" value="HATPase_C_sf"/>
</dbReference>
<gene>
    <name evidence="17" type="primary">cpxA</name>
    <name evidence="17" type="ORF">GLIP_3468</name>
</gene>
<dbReference type="InterPro" id="IPR003661">
    <property type="entry name" value="HisK_dim/P_dom"/>
</dbReference>
<dbReference type="EMBL" id="BAEN01000065">
    <property type="protein sequence ID" value="GAC16082.1"/>
    <property type="molecule type" value="Genomic_DNA"/>
</dbReference>
<keyword evidence="11 14" id="KW-1133">Transmembrane helix</keyword>
<dbReference type="SMART" id="SM00304">
    <property type="entry name" value="HAMP"/>
    <property type="match status" value="1"/>
</dbReference>
<dbReference type="AlphaFoldDB" id="K6YD01"/>
<dbReference type="SUPFAM" id="SSF55874">
    <property type="entry name" value="ATPase domain of HSP90 chaperone/DNA topoisomerase II/histidine kinase"/>
    <property type="match status" value="1"/>
</dbReference>
<evidence type="ECO:0000256" key="1">
    <source>
        <dbReference type="ARBA" id="ARBA00000085"/>
    </source>
</evidence>
<dbReference type="SUPFAM" id="SSF47384">
    <property type="entry name" value="Homodimeric domain of signal transducing histidine kinase"/>
    <property type="match status" value="1"/>
</dbReference>
<dbReference type="Pfam" id="PF00672">
    <property type="entry name" value="HAMP"/>
    <property type="match status" value="1"/>
</dbReference>
<proteinExistence type="predicted"/>
<evidence type="ECO:0000256" key="3">
    <source>
        <dbReference type="ARBA" id="ARBA00012438"/>
    </source>
</evidence>
<keyword evidence="13 14" id="KW-0472">Membrane</keyword>
<dbReference type="SMART" id="SM00387">
    <property type="entry name" value="HATPase_c"/>
    <property type="match status" value="1"/>
</dbReference>
<keyword evidence="7 14" id="KW-0812">Transmembrane</keyword>
<dbReference type="InterPro" id="IPR003594">
    <property type="entry name" value="HATPase_dom"/>
</dbReference>
<reference evidence="17 18" key="1">
    <citation type="journal article" date="2017" name="Antonie Van Leeuwenhoek">
        <title>Rhizobium rhizosphaerae sp. nov., a novel species isolated from rice rhizosphere.</title>
        <authorList>
            <person name="Zhao J.J."/>
            <person name="Zhang J."/>
            <person name="Zhang R.J."/>
            <person name="Zhang C.W."/>
            <person name="Yin H.Q."/>
            <person name="Zhang X.X."/>
        </authorList>
    </citation>
    <scope>NUCLEOTIDE SEQUENCE [LARGE SCALE GENOMIC DNA]</scope>
    <source>
        <strain evidence="17 18">E3</strain>
    </source>
</reference>
<dbReference type="CDD" id="cd06225">
    <property type="entry name" value="HAMP"/>
    <property type="match status" value="1"/>
</dbReference>
<dbReference type="PANTHER" id="PTHR45528:SF1">
    <property type="entry name" value="SENSOR HISTIDINE KINASE CPXA"/>
    <property type="match status" value="1"/>
</dbReference>
<dbReference type="CDD" id="cd00082">
    <property type="entry name" value="HisKA"/>
    <property type="match status" value="1"/>
</dbReference>
<evidence type="ECO:0000256" key="6">
    <source>
        <dbReference type="ARBA" id="ARBA00022679"/>
    </source>
</evidence>
<evidence type="ECO:0000256" key="2">
    <source>
        <dbReference type="ARBA" id="ARBA00004651"/>
    </source>
</evidence>
<evidence type="ECO:0000256" key="13">
    <source>
        <dbReference type="ARBA" id="ARBA00023136"/>
    </source>
</evidence>
<sequence>MLLKKLNPINSLFGRTFLWFWLAAILLGLTGAWLANQTSANYSIKPLEEKYVKRLQQVAARVEATAQRFPNADLDRLLGRAGQRSKDALLLIDQQTQKFIYGFPREMKPYEAPFIELLGESQIYMIHTSTGMFYGPAKVNINNRNYLLFAGKPRPPKLIRQLIQTNPVALTLSVILVSGSLCALFVWSLLRPIRELQKSTRKVAMGDLTQSVDFASKRGDEIGELGKDFNAMTQRLATLMGSQKRLVADISHELRSPLARLQLAIGIAQSQQEPLPEAIEKQLLRIEKEAHEIDGMIGQVLKLSRLEADVEVENKQRIELRSCLNGLFNDAAFEAQNKGKKLLLDEIPPLTLNCYPQLLKSAIGNVISNGIKYSSTKVEVSFTVHESTMEVKIKDDGSGVPETDLEDMFKPFYRLSASRNRDTGGVGLGLAIVKQAIKLHEGSVIASNSAEGGLIVSITIPTKG</sequence>
<dbReference type="GO" id="GO:0005524">
    <property type="term" value="F:ATP binding"/>
    <property type="evidence" value="ECO:0007669"/>
    <property type="project" value="UniProtKB-KW"/>
</dbReference>
<keyword evidence="9 17" id="KW-0418">Kinase</keyword>
<keyword evidence="12" id="KW-0902">Two-component regulatory system</keyword>
<dbReference type="Gene3D" id="1.10.8.500">
    <property type="entry name" value="HAMP domain in histidine kinase"/>
    <property type="match status" value="1"/>
</dbReference>
<evidence type="ECO:0000256" key="5">
    <source>
        <dbReference type="ARBA" id="ARBA00022553"/>
    </source>
</evidence>
<dbReference type="InterPro" id="IPR004358">
    <property type="entry name" value="Sig_transdc_His_kin-like_C"/>
</dbReference>
<keyword evidence="5" id="KW-0597">Phosphoprotein</keyword>
<dbReference type="InterPro" id="IPR003660">
    <property type="entry name" value="HAMP_dom"/>
</dbReference>
<keyword evidence="4" id="KW-1003">Cell membrane</keyword>
<comment type="caution">
    <text evidence="17">The sequence shown here is derived from an EMBL/GenBank/DDBJ whole genome shotgun (WGS) entry which is preliminary data.</text>
</comment>
<dbReference type="Pfam" id="PF02518">
    <property type="entry name" value="HATPase_c"/>
    <property type="match status" value="1"/>
</dbReference>
<feature type="transmembrane region" description="Helical" evidence="14">
    <location>
        <begin position="12"/>
        <end position="35"/>
    </location>
</feature>
<keyword evidence="18" id="KW-1185">Reference proteome</keyword>
<keyword evidence="6 17" id="KW-0808">Transferase</keyword>
<dbReference type="InterPro" id="IPR050398">
    <property type="entry name" value="HssS/ArlS-like"/>
</dbReference>
<keyword evidence="10" id="KW-0067">ATP-binding</keyword>
<comment type="catalytic activity">
    <reaction evidence="1">
        <text>ATP + protein L-histidine = ADP + protein N-phospho-L-histidine.</text>
        <dbReference type="EC" id="2.7.13.3"/>
    </reaction>
</comment>
<feature type="transmembrane region" description="Helical" evidence="14">
    <location>
        <begin position="168"/>
        <end position="190"/>
    </location>
</feature>
<feature type="domain" description="Histidine kinase" evidence="15">
    <location>
        <begin position="249"/>
        <end position="464"/>
    </location>
</feature>
<evidence type="ECO:0000259" key="16">
    <source>
        <dbReference type="PROSITE" id="PS50885"/>
    </source>
</evidence>
<dbReference type="STRING" id="1127673.GLIP_3468"/>
<evidence type="ECO:0000313" key="18">
    <source>
        <dbReference type="Proteomes" id="UP000006334"/>
    </source>
</evidence>
<protein>
    <recommendedName>
        <fullName evidence="3">histidine kinase</fullName>
        <ecNumber evidence="3">2.7.13.3</ecNumber>
    </recommendedName>
</protein>
<evidence type="ECO:0000256" key="11">
    <source>
        <dbReference type="ARBA" id="ARBA00022989"/>
    </source>
</evidence>
<dbReference type="PROSITE" id="PS50885">
    <property type="entry name" value="HAMP"/>
    <property type="match status" value="1"/>
</dbReference>
<dbReference type="SUPFAM" id="SSF158472">
    <property type="entry name" value="HAMP domain-like"/>
    <property type="match status" value="1"/>
</dbReference>
<dbReference type="Pfam" id="PF00512">
    <property type="entry name" value="HisKA"/>
    <property type="match status" value="1"/>
</dbReference>
<evidence type="ECO:0000256" key="4">
    <source>
        <dbReference type="ARBA" id="ARBA00022475"/>
    </source>
</evidence>
<dbReference type="Proteomes" id="UP000006334">
    <property type="component" value="Unassembled WGS sequence"/>
</dbReference>
<dbReference type="Gene3D" id="3.30.565.10">
    <property type="entry name" value="Histidine kinase-like ATPase, C-terminal domain"/>
    <property type="match status" value="1"/>
</dbReference>
<evidence type="ECO:0000256" key="14">
    <source>
        <dbReference type="SAM" id="Phobius"/>
    </source>
</evidence>
<accession>K6YD01</accession>